<dbReference type="EMBL" id="MN738961">
    <property type="protein sequence ID" value="QHT33246.1"/>
    <property type="molecule type" value="Genomic_DNA"/>
</dbReference>
<evidence type="ECO:0000256" key="1">
    <source>
        <dbReference type="SAM" id="Coils"/>
    </source>
</evidence>
<evidence type="ECO:0000313" key="2">
    <source>
        <dbReference type="EMBL" id="QHT33246.1"/>
    </source>
</evidence>
<dbReference type="AlphaFoldDB" id="A0A6C0EVP2"/>
<dbReference type="InterPro" id="IPR043918">
    <property type="entry name" value="DUF5760"/>
</dbReference>
<name>A0A6C0EVP2_9ZZZZ</name>
<organism evidence="2">
    <name type="scientific">viral metagenome</name>
    <dbReference type="NCBI Taxonomy" id="1070528"/>
    <lineage>
        <taxon>unclassified sequences</taxon>
        <taxon>metagenomes</taxon>
        <taxon>organismal metagenomes</taxon>
    </lineage>
</organism>
<reference evidence="2" key="1">
    <citation type="journal article" date="2020" name="Nature">
        <title>Giant virus diversity and host interactions through global metagenomics.</title>
        <authorList>
            <person name="Schulz F."/>
            <person name="Roux S."/>
            <person name="Paez-Espino D."/>
            <person name="Jungbluth S."/>
            <person name="Walsh D.A."/>
            <person name="Denef V.J."/>
            <person name="McMahon K.D."/>
            <person name="Konstantinidis K.T."/>
            <person name="Eloe-Fadrosh E.A."/>
            <person name="Kyrpides N.C."/>
            <person name="Woyke T."/>
        </authorList>
    </citation>
    <scope>NUCLEOTIDE SEQUENCE</scope>
    <source>
        <strain evidence="2">GVMAG-M-3300009161-34</strain>
    </source>
</reference>
<accession>A0A6C0EVP2</accession>
<feature type="coiled-coil region" evidence="1">
    <location>
        <begin position="14"/>
        <end position="48"/>
    </location>
</feature>
<sequence>METKEQLVQQIKGWMANDNELRDLQNRVKELKDKRKSYADNLVEIMRKNEIDCFDVNDGKLIYTKTKVKAPLNKNTLVNSLMKYFKDDDDQAKELSKFLLDSREEKVKESIRRKVQK</sequence>
<proteinExistence type="predicted"/>
<protein>
    <submittedName>
        <fullName evidence="2">Uncharacterized protein</fullName>
    </submittedName>
</protein>
<keyword evidence="1" id="KW-0175">Coiled coil</keyword>
<dbReference type="Pfam" id="PF19064">
    <property type="entry name" value="DUF5760"/>
    <property type="match status" value="1"/>
</dbReference>